<dbReference type="Pfam" id="PF14478">
    <property type="entry name" value="DUF4430"/>
    <property type="match status" value="1"/>
</dbReference>
<dbReference type="Proteomes" id="UP000003490">
    <property type="component" value="Unassembled WGS sequence"/>
</dbReference>
<feature type="region of interest" description="Disordered" evidence="1">
    <location>
        <begin position="35"/>
        <end position="147"/>
    </location>
</feature>
<dbReference type="eggNOG" id="COG1657">
    <property type="taxonomic scope" value="Bacteria"/>
</dbReference>
<reference evidence="4 6" key="2">
    <citation type="submission" date="2007-08" db="EMBL/GenBank/DDBJ databases">
        <authorList>
            <person name="Fulton L."/>
            <person name="Clifton S."/>
            <person name="Fulton B."/>
            <person name="Xu J."/>
            <person name="Minx P."/>
            <person name="Pepin K.H."/>
            <person name="Johnson M."/>
            <person name="Thiruvilangam P."/>
            <person name="Bhonagiri V."/>
            <person name="Nash W.E."/>
            <person name="Wang C."/>
            <person name="Mardis E.R."/>
            <person name="Wilson R.K."/>
        </authorList>
    </citation>
    <scope>NUCLEOTIDE SEQUENCE [LARGE SCALE GENOMIC DNA]</scope>
    <source>
        <strain evidence="4 6">DSM 753</strain>
    </source>
</reference>
<feature type="signal peptide" evidence="2">
    <location>
        <begin position="1"/>
        <end position="25"/>
    </location>
</feature>
<dbReference type="EMBL" id="ABCB02000014">
    <property type="protein sequence ID" value="EDO62591.1"/>
    <property type="molecule type" value="Genomic_DNA"/>
</dbReference>
<gene>
    <name evidence="5" type="ORF">CH238_09945</name>
    <name evidence="4" type="ORF">CLOLEP_00713</name>
</gene>
<keyword evidence="7" id="KW-1185">Reference proteome</keyword>
<reference evidence="4 6" key="1">
    <citation type="submission" date="2007-08" db="EMBL/GenBank/DDBJ databases">
        <title>Draft genome sequence of Clostridium leptum (DSM 753).</title>
        <authorList>
            <person name="Sudarsanam P."/>
            <person name="Ley R."/>
            <person name="Guruge J."/>
            <person name="Turnbaugh P.J."/>
            <person name="Mahowald M."/>
            <person name="Liep D."/>
            <person name="Gordon J."/>
        </authorList>
    </citation>
    <scope>NUCLEOTIDE SEQUENCE [LARGE SCALE GENOMIC DNA]</scope>
    <source>
        <strain evidence="4 6">DSM 753</strain>
    </source>
</reference>
<feature type="domain" description="Transcobalamin-like C-terminal" evidence="3">
    <location>
        <begin position="189"/>
        <end position="262"/>
    </location>
</feature>
<evidence type="ECO:0000256" key="1">
    <source>
        <dbReference type="SAM" id="MobiDB-lite"/>
    </source>
</evidence>
<feature type="compositionally biased region" description="Low complexity" evidence="1">
    <location>
        <begin position="61"/>
        <end position="92"/>
    </location>
</feature>
<dbReference type="Gene3D" id="2.170.130.30">
    <property type="match status" value="1"/>
</dbReference>
<name>A7VQ86_9FIRM</name>
<feature type="compositionally biased region" description="Low complexity" evidence="1">
    <location>
        <begin position="35"/>
        <end position="48"/>
    </location>
</feature>
<dbReference type="AlphaFoldDB" id="A7VQ86"/>
<proteinExistence type="predicted"/>
<protein>
    <submittedName>
        <fullName evidence="5">DUF4430 domain-containing protein</fullName>
    </submittedName>
</protein>
<feature type="compositionally biased region" description="Low complexity" evidence="1">
    <location>
        <begin position="109"/>
        <end position="131"/>
    </location>
</feature>
<reference evidence="5 7" key="3">
    <citation type="submission" date="2017-07" db="EMBL/GenBank/DDBJ databases">
        <title>Prevalence of linear plasmids in Cutibacterium (Propionibacterium) acnes isolates obtained from prostatic tissue.</title>
        <authorList>
            <person name="Davidsson S."/>
            <person name="Carlsson J."/>
            <person name="Molling P."/>
            <person name="Andren O."/>
            <person name="Andersson S.-O."/>
            <person name="Brzuszkiewicz E."/>
            <person name="Poehlein A."/>
            <person name="Al-Zeer M."/>
            <person name="Brinkmann V."/>
            <person name="Scavenius C."/>
            <person name="Nazipi S."/>
            <person name="Soderquist B."/>
            <person name="Bruggemann H."/>
        </authorList>
    </citation>
    <scope>NUCLEOTIDE SEQUENCE [LARGE SCALE GENOMIC DNA]</scope>
    <source>
        <strain evidence="5 7">DSM 753</strain>
    </source>
</reference>
<evidence type="ECO:0000313" key="7">
    <source>
        <dbReference type="Proteomes" id="UP000220611"/>
    </source>
</evidence>
<comment type="caution">
    <text evidence="4">The sequence shown here is derived from an EMBL/GenBank/DDBJ whole genome shotgun (WGS) entry which is preliminary data.</text>
</comment>
<dbReference type="Proteomes" id="UP000220611">
    <property type="component" value="Unassembled WGS sequence"/>
</dbReference>
<evidence type="ECO:0000259" key="3">
    <source>
        <dbReference type="Pfam" id="PF14478"/>
    </source>
</evidence>
<evidence type="ECO:0000313" key="6">
    <source>
        <dbReference type="Proteomes" id="UP000003490"/>
    </source>
</evidence>
<evidence type="ECO:0000256" key="2">
    <source>
        <dbReference type="SAM" id="SignalP"/>
    </source>
</evidence>
<dbReference type="OrthoDB" id="2356646at2"/>
<keyword evidence="2" id="KW-0732">Signal</keyword>
<dbReference type="EMBL" id="NOXF01000007">
    <property type="protein sequence ID" value="PEQ24199.1"/>
    <property type="molecule type" value="Genomic_DNA"/>
</dbReference>
<accession>A7VQ86</accession>
<feature type="chain" id="PRO_5041856736" evidence="2">
    <location>
        <begin position="26"/>
        <end position="268"/>
    </location>
</feature>
<sequence>MKRYLKKLGCLVCCLCLAASFWGCKVETVEQHQQAASSQASQAQNSSSKTGAGKEEKDSSKPSGSGKSEPAGSSQQEGQGNEAGENAGENAGKASVPPASNTPEAPAVSQPGSLPSSGAQPQSGGASSAPAEPAPPAPEPEPEPDPETITVTVSVLCTLAVGNPNLNPGVTVPSDGVMVSGLSLELTPGQTAFDALSQTGLALDYSGSPSRKNVYLKGIGGLYERDCGPSSGWVFSVNGAYPNTSCSKVALSDGDVVSFQFTDGTKLN</sequence>
<dbReference type="HOGENOM" id="CLU_1037095_0_0_9"/>
<organism evidence="4 6">
    <name type="scientific">[Clostridium] leptum DSM 753</name>
    <dbReference type="NCBI Taxonomy" id="428125"/>
    <lineage>
        <taxon>Bacteria</taxon>
        <taxon>Bacillati</taxon>
        <taxon>Bacillota</taxon>
        <taxon>Clostridia</taxon>
        <taxon>Eubacteriales</taxon>
        <taxon>Oscillospiraceae</taxon>
        <taxon>Oscillospiraceae incertae sedis</taxon>
    </lineage>
</organism>
<evidence type="ECO:0000313" key="4">
    <source>
        <dbReference type="EMBL" id="EDO62591.1"/>
    </source>
</evidence>
<evidence type="ECO:0000313" key="5">
    <source>
        <dbReference type="EMBL" id="PEQ24199.1"/>
    </source>
</evidence>
<dbReference type="InterPro" id="IPR027954">
    <property type="entry name" value="Transcobalamin-like_C"/>
</dbReference>